<reference evidence="1 2" key="1">
    <citation type="submission" date="2024-08" db="EMBL/GenBank/DDBJ databases">
        <title>Insights into the chromosomal genome structure of Flemingia macrophylla.</title>
        <authorList>
            <person name="Ding Y."/>
            <person name="Zhao Y."/>
            <person name="Bi W."/>
            <person name="Wu M."/>
            <person name="Zhao G."/>
            <person name="Gong Y."/>
            <person name="Li W."/>
            <person name="Zhang P."/>
        </authorList>
    </citation>
    <scope>NUCLEOTIDE SEQUENCE [LARGE SCALE GENOMIC DNA]</scope>
    <source>
        <strain evidence="1">DYQJB</strain>
        <tissue evidence="1">Leaf</tissue>
    </source>
</reference>
<dbReference type="AlphaFoldDB" id="A0ABD1M4Y2"/>
<evidence type="ECO:0000313" key="2">
    <source>
        <dbReference type="Proteomes" id="UP001603857"/>
    </source>
</evidence>
<comment type="caution">
    <text evidence="1">The sequence shown here is derived from an EMBL/GenBank/DDBJ whole genome shotgun (WGS) entry which is preliminary data.</text>
</comment>
<accession>A0ABD1M4Y2</accession>
<sequence>MRGSDTEPDAVLELPDAGWRAFAKLLRWSEEHSGRCSLHRRQANRLQLPEGCR</sequence>
<name>A0ABD1M4Y2_9FABA</name>
<gene>
    <name evidence="1" type="ORF">Fmac_018199</name>
</gene>
<protein>
    <submittedName>
        <fullName evidence="1">Uncharacterized protein</fullName>
    </submittedName>
</protein>
<keyword evidence="2" id="KW-1185">Reference proteome</keyword>
<dbReference type="EMBL" id="JBGMDY010000006">
    <property type="protein sequence ID" value="KAL2330618.1"/>
    <property type="molecule type" value="Genomic_DNA"/>
</dbReference>
<evidence type="ECO:0000313" key="1">
    <source>
        <dbReference type="EMBL" id="KAL2330618.1"/>
    </source>
</evidence>
<proteinExistence type="predicted"/>
<dbReference type="Proteomes" id="UP001603857">
    <property type="component" value="Unassembled WGS sequence"/>
</dbReference>
<organism evidence="1 2">
    <name type="scientific">Flemingia macrophylla</name>
    <dbReference type="NCBI Taxonomy" id="520843"/>
    <lineage>
        <taxon>Eukaryota</taxon>
        <taxon>Viridiplantae</taxon>
        <taxon>Streptophyta</taxon>
        <taxon>Embryophyta</taxon>
        <taxon>Tracheophyta</taxon>
        <taxon>Spermatophyta</taxon>
        <taxon>Magnoliopsida</taxon>
        <taxon>eudicotyledons</taxon>
        <taxon>Gunneridae</taxon>
        <taxon>Pentapetalae</taxon>
        <taxon>rosids</taxon>
        <taxon>fabids</taxon>
        <taxon>Fabales</taxon>
        <taxon>Fabaceae</taxon>
        <taxon>Papilionoideae</taxon>
        <taxon>50 kb inversion clade</taxon>
        <taxon>NPAAA clade</taxon>
        <taxon>indigoferoid/millettioid clade</taxon>
        <taxon>Phaseoleae</taxon>
        <taxon>Flemingia</taxon>
    </lineage>
</organism>